<dbReference type="GO" id="GO:0005524">
    <property type="term" value="F:ATP binding"/>
    <property type="evidence" value="ECO:0007669"/>
    <property type="project" value="UniProtKB-KW"/>
</dbReference>
<dbReference type="Gene3D" id="3.40.50.300">
    <property type="entry name" value="P-loop containing nucleotide triphosphate hydrolases"/>
    <property type="match status" value="1"/>
</dbReference>
<dbReference type="InterPro" id="IPR027417">
    <property type="entry name" value="P-loop_NTPase"/>
</dbReference>
<dbReference type="InterPro" id="IPR003593">
    <property type="entry name" value="AAA+_ATPase"/>
</dbReference>
<dbReference type="InterPro" id="IPR003439">
    <property type="entry name" value="ABC_transporter-like_ATP-bd"/>
</dbReference>
<dbReference type="SUPFAM" id="SSF52540">
    <property type="entry name" value="P-loop containing nucleoside triphosphate hydrolases"/>
    <property type="match status" value="1"/>
</dbReference>
<dbReference type="InterPro" id="IPR017871">
    <property type="entry name" value="ABC_transporter-like_CS"/>
</dbReference>
<dbReference type="PROSITE" id="PS50893">
    <property type="entry name" value="ABC_TRANSPORTER_2"/>
    <property type="match status" value="1"/>
</dbReference>
<dbReference type="CDD" id="cd03293">
    <property type="entry name" value="ABC_NrtD_SsuB_transporters"/>
    <property type="match status" value="1"/>
</dbReference>
<accession>A0ABW8TF06</accession>
<reference evidence="5 6" key="1">
    <citation type="submission" date="2024-11" db="EMBL/GenBank/DDBJ databases">
        <authorList>
            <person name="Heng Y.C."/>
            <person name="Lim A.C.H."/>
            <person name="Lee J.K.Y."/>
            <person name="Kittelmann S."/>
        </authorList>
    </citation>
    <scope>NUCLEOTIDE SEQUENCE [LARGE SCALE GENOMIC DNA]</scope>
    <source>
        <strain evidence="5 6">WILCCON 0114</strain>
    </source>
</reference>
<keyword evidence="1" id="KW-0813">Transport</keyword>
<feature type="domain" description="ABC transporter" evidence="4">
    <location>
        <begin position="4"/>
        <end position="233"/>
    </location>
</feature>
<keyword evidence="3 5" id="KW-0067">ATP-binding</keyword>
<keyword evidence="2" id="KW-0547">Nucleotide-binding</keyword>
<evidence type="ECO:0000259" key="4">
    <source>
        <dbReference type="PROSITE" id="PS50893"/>
    </source>
</evidence>
<evidence type="ECO:0000256" key="1">
    <source>
        <dbReference type="ARBA" id="ARBA00022448"/>
    </source>
</evidence>
<evidence type="ECO:0000313" key="5">
    <source>
        <dbReference type="EMBL" id="MFL0251088.1"/>
    </source>
</evidence>
<gene>
    <name evidence="5" type="ORF">ACJDT4_11695</name>
</gene>
<dbReference type="Proteomes" id="UP001623592">
    <property type="component" value="Unassembled WGS sequence"/>
</dbReference>
<evidence type="ECO:0000256" key="3">
    <source>
        <dbReference type="ARBA" id="ARBA00022840"/>
    </source>
</evidence>
<dbReference type="InterPro" id="IPR050166">
    <property type="entry name" value="ABC_transporter_ATP-bind"/>
</dbReference>
<organism evidence="5 6">
    <name type="scientific">Clostridium neuense</name>
    <dbReference type="NCBI Taxonomy" id="1728934"/>
    <lineage>
        <taxon>Bacteria</taxon>
        <taxon>Bacillati</taxon>
        <taxon>Bacillota</taxon>
        <taxon>Clostridia</taxon>
        <taxon>Eubacteriales</taxon>
        <taxon>Clostridiaceae</taxon>
        <taxon>Clostridium</taxon>
    </lineage>
</organism>
<evidence type="ECO:0000256" key="2">
    <source>
        <dbReference type="ARBA" id="ARBA00022741"/>
    </source>
</evidence>
<sequence>MAGLIVKNLSKTFEFQNKKIQVLKDINLDIPDRSFITMVGKSGCGKTTFLRIVAGLESKTEGQIEFINCKDRSKKKIGIVFQEPRLMPWLTVEQNLAFSLIKCKDKSYVKDKVQATLEILGLADFKKAYPSQISGGMAQRVSLGRTLCFDPKIILMDEPLGALDAFTRKKLQNELVDIFIKSGKTFIFVTHDIEEAVYLGQRVAVMNNGIITEEIQIDLDFYRNPEDAKFLEYKKSILNIYK</sequence>
<dbReference type="Pfam" id="PF00005">
    <property type="entry name" value="ABC_tran"/>
    <property type="match status" value="1"/>
</dbReference>
<dbReference type="EMBL" id="JBJIAA010000009">
    <property type="protein sequence ID" value="MFL0251088.1"/>
    <property type="molecule type" value="Genomic_DNA"/>
</dbReference>
<dbReference type="PANTHER" id="PTHR42788">
    <property type="entry name" value="TAURINE IMPORT ATP-BINDING PROTEIN-RELATED"/>
    <property type="match status" value="1"/>
</dbReference>
<dbReference type="SMART" id="SM00382">
    <property type="entry name" value="AAA"/>
    <property type="match status" value="1"/>
</dbReference>
<proteinExistence type="predicted"/>
<protein>
    <submittedName>
        <fullName evidence="5">ABC transporter ATP-binding protein</fullName>
    </submittedName>
</protein>
<dbReference type="PANTHER" id="PTHR42788:SF13">
    <property type="entry name" value="ALIPHATIC SULFONATES IMPORT ATP-BINDING PROTEIN SSUB"/>
    <property type="match status" value="1"/>
</dbReference>
<evidence type="ECO:0000313" key="6">
    <source>
        <dbReference type="Proteomes" id="UP001623592"/>
    </source>
</evidence>
<name>A0ABW8TF06_9CLOT</name>
<dbReference type="RefSeq" id="WP_406787747.1">
    <property type="nucleotide sequence ID" value="NZ_JBJIAA010000009.1"/>
</dbReference>
<dbReference type="PROSITE" id="PS00211">
    <property type="entry name" value="ABC_TRANSPORTER_1"/>
    <property type="match status" value="1"/>
</dbReference>
<comment type="caution">
    <text evidence="5">The sequence shown here is derived from an EMBL/GenBank/DDBJ whole genome shotgun (WGS) entry which is preliminary data.</text>
</comment>
<keyword evidence="6" id="KW-1185">Reference proteome</keyword>